<dbReference type="AlphaFoldDB" id="A0A931CIG7"/>
<dbReference type="Pfam" id="PF03704">
    <property type="entry name" value="BTAD"/>
    <property type="match status" value="1"/>
</dbReference>
<evidence type="ECO:0000259" key="7">
    <source>
        <dbReference type="PROSITE" id="PS51755"/>
    </source>
</evidence>
<dbReference type="InterPro" id="IPR005158">
    <property type="entry name" value="BTAD"/>
</dbReference>
<reference evidence="8" key="1">
    <citation type="submission" date="2020-11" db="EMBL/GenBank/DDBJ databases">
        <title>Isolation and identification of active actinomycetes.</title>
        <authorList>
            <person name="Sun X."/>
        </authorList>
    </citation>
    <scope>NUCLEOTIDE SEQUENCE</scope>
    <source>
        <strain evidence="8">NEAU-A11</strain>
    </source>
</reference>
<evidence type="ECO:0000313" key="8">
    <source>
        <dbReference type="EMBL" id="MBG0567041.1"/>
    </source>
</evidence>
<evidence type="ECO:0000256" key="5">
    <source>
        <dbReference type="PROSITE-ProRule" id="PRU01091"/>
    </source>
</evidence>
<dbReference type="Gene3D" id="1.10.10.10">
    <property type="entry name" value="Winged helix-like DNA-binding domain superfamily/Winged helix DNA-binding domain"/>
    <property type="match status" value="1"/>
</dbReference>
<evidence type="ECO:0000256" key="3">
    <source>
        <dbReference type="ARBA" id="ARBA00023125"/>
    </source>
</evidence>
<dbReference type="GO" id="GO:0000160">
    <property type="term" value="P:phosphorelay signal transduction system"/>
    <property type="evidence" value="ECO:0007669"/>
    <property type="project" value="InterPro"/>
</dbReference>
<dbReference type="CDD" id="cd15831">
    <property type="entry name" value="BTAD"/>
    <property type="match status" value="1"/>
</dbReference>
<dbReference type="Gene3D" id="1.25.40.10">
    <property type="entry name" value="Tetratricopeptide repeat domain"/>
    <property type="match status" value="1"/>
</dbReference>
<gene>
    <name evidence="8" type="ORF">I4J89_36900</name>
</gene>
<keyword evidence="3 5" id="KW-0238">DNA-binding</keyword>
<dbReference type="Gene3D" id="3.40.50.300">
    <property type="entry name" value="P-loop containing nucleotide triphosphate hydrolases"/>
    <property type="match status" value="1"/>
</dbReference>
<dbReference type="SMART" id="SM00862">
    <property type="entry name" value="Trans_reg_C"/>
    <property type="match status" value="1"/>
</dbReference>
<evidence type="ECO:0000256" key="4">
    <source>
        <dbReference type="ARBA" id="ARBA00023163"/>
    </source>
</evidence>
<evidence type="ECO:0000256" key="6">
    <source>
        <dbReference type="SAM" id="MobiDB-lite"/>
    </source>
</evidence>
<dbReference type="Proteomes" id="UP000598146">
    <property type="component" value="Unassembled WGS sequence"/>
</dbReference>
<accession>A0A931CIG7</accession>
<evidence type="ECO:0000256" key="2">
    <source>
        <dbReference type="ARBA" id="ARBA00023015"/>
    </source>
</evidence>
<dbReference type="InterPro" id="IPR011990">
    <property type="entry name" value="TPR-like_helical_dom_sf"/>
</dbReference>
<dbReference type="GO" id="GO:0043531">
    <property type="term" value="F:ADP binding"/>
    <property type="evidence" value="ECO:0007669"/>
    <property type="project" value="InterPro"/>
</dbReference>
<keyword evidence="4" id="KW-0804">Transcription</keyword>
<dbReference type="PANTHER" id="PTHR35807">
    <property type="entry name" value="TRANSCRIPTIONAL REGULATOR REDD-RELATED"/>
    <property type="match status" value="1"/>
</dbReference>
<evidence type="ECO:0000313" key="9">
    <source>
        <dbReference type="Proteomes" id="UP000598146"/>
    </source>
</evidence>
<feature type="DNA-binding region" description="OmpR/PhoB-type" evidence="5">
    <location>
        <begin position="1"/>
        <end position="98"/>
    </location>
</feature>
<dbReference type="SUPFAM" id="SSF48452">
    <property type="entry name" value="TPR-like"/>
    <property type="match status" value="1"/>
</dbReference>
<comment type="caution">
    <text evidence="8">The sequence shown here is derived from an EMBL/GenBank/DDBJ whole genome shotgun (WGS) entry which is preliminary data.</text>
</comment>
<sequence length="508" mass="54993">MAPDGGSSGLRVGVLGPLAVWLDGHAVPVWSPRLRTLLAVLALSVGEPVLYDRLATAVWGENQPKDARRALQLHVTRLRQLLRGELIRTVPDGYVLATKPELVDAVRFGWLLNAAERAADINVERAMLVEALALWRGEPFDGVRSAWLEGVEAPRLSARRLAALERRIEIDLATRRTAGLVAEIEKLTAGYPLREQYWGFLMTALAYAGRRADALETYQRLYRLLAEELGIEPSRPLRELHRRILNGEPASDPPTDARVPDSPSPRQLPPTVNHFVGRGGALARLDAYLPADGDGAPVTVAITGVAGTGKTALAVHWAHRVTGHFPDGQLYVNLRGSDPAGTPLLPATAIRHCLDALGMAPYPVPGDLDARAGLYRTLVAGKRMLLVFDDARDSHQIRPLLPGAGGCMVVVTSRDELVGLVAHDGARPLELDILTPQEAVRLLTVRLGAERVAAEPEAVREIVERCGRQLVALNGVAAHAVRHPAVRLTTLARHVDLVPTGRATSSDR</sequence>
<dbReference type="SUPFAM" id="SSF46894">
    <property type="entry name" value="C-terminal effector domain of the bipartite response regulators"/>
    <property type="match status" value="1"/>
</dbReference>
<proteinExistence type="inferred from homology"/>
<dbReference type="GO" id="GO:0003677">
    <property type="term" value="F:DNA binding"/>
    <property type="evidence" value="ECO:0007669"/>
    <property type="project" value="UniProtKB-UniRule"/>
</dbReference>
<dbReference type="InterPro" id="IPR036388">
    <property type="entry name" value="WH-like_DNA-bd_sf"/>
</dbReference>
<keyword evidence="9" id="KW-1185">Reference proteome</keyword>
<comment type="similarity">
    <text evidence="1">Belongs to the AfsR/DnrI/RedD regulatory family.</text>
</comment>
<dbReference type="Pfam" id="PF00931">
    <property type="entry name" value="NB-ARC"/>
    <property type="match status" value="1"/>
</dbReference>
<dbReference type="EMBL" id="JADQTO010000024">
    <property type="protein sequence ID" value="MBG0567041.1"/>
    <property type="molecule type" value="Genomic_DNA"/>
</dbReference>
<dbReference type="InterPro" id="IPR002182">
    <property type="entry name" value="NB-ARC"/>
</dbReference>
<dbReference type="InterPro" id="IPR051677">
    <property type="entry name" value="AfsR-DnrI-RedD_regulator"/>
</dbReference>
<dbReference type="InterPro" id="IPR001867">
    <property type="entry name" value="OmpR/PhoB-type_DNA-bd"/>
</dbReference>
<dbReference type="InterPro" id="IPR016032">
    <property type="entry name" value="Sig_transdc_resp-reg_C-effctor"/>
</dbReference>
<feature type="region of interest" description="Disordered" evidence="6">
    <location>
        <begin position="246"/>
        <end position="270"/>
    </location>
</feature>
<dbReference type="RefSeq" id="WP_196418813.1">
    <property type="nucleotide sequence ID" value="NZ_JADQTO010000024.1"/>
</dbReference>
<name>A0A931CIG7_9ACTN</name>
<dbReference type="PANTHER" id="PTHR35807:SF1">
    <property type="entry name" value="TRANSCRIPTIONAL REGULATOR REDD"/>
    <property type="match status" value="1"/>
</dbReference>
<dbReference type="SMART" id="SM01043">
    <property type="entry name" value="BTAD"/>
    <property type="match status" value="1"/>
</dbReference>
<dbReference type="GO" id="GO:0006355">
    <property type="term" value="P:regulation of DNA-templated transcription"/>
    <property type="evidence" value="ECO:0007669"/>
    <property type="project" value="InterPro"/>
</dbReference>
<dbReference type="Pfam" id="PF00486">
    <property type="entry name" value="Trans_reg_C"/>
    <property type="match status" value="1"/>
</dbReference>
<protein>
    <submittedName>
        <fullName evidence="8">Winged helix-turn-helix domain-containing protein</fullName>
    </submittedName>
</protein>
<keyword evidence="2" id="KW-0805">Transcription regulation</keyword>
<organism evidence="8 9">
    <name type="scientific">Actinoplanes aureus</name>
    <dbReference type="NCBI Taxonomy" id="2792083"/>
    <lineage>
        <taxon>Bacteria</taxon>
        <taxon>Bacillati</taxon>
        <taxon>Actinomycetota</taxon>
        <taxon>Actinomycetes</taxon>
        <taxon>Micromonosporales</taxon>
        <taxon>Micromonosporaceae</taxon>
        <taxon>Actinoplanes</taxon>
    </lineage>
</organism>
<evidence type="ECO:0000256" key="1">
    <source>
        <dbReference type="ARBA" id="ARBA00005820"/>
    </source>
</evidence>
<feature type="domain" description="OmpR/PhoB-type" evidence="7">
    <location>
        <begin position="1"/>
        <end position="98"/>
    </location>
</feature>
<dbReference type="SUPFAM" id="SSF52540">
    <property type="entry name" value="P-loop containing nucleoside triphosphate hydrolases"/>
    <property type="match status" value="1"/>
</dbReference>
<dbReference type="InterPro" id="IPR027417">
    <property type="entry name" value="P-loop_NTPase"/>
</dbReference>
<dbReference type="PROSITE" id="PS51755">
    <property type="entry name" value="OMPR_PHOB"/>
    <property type="match status" value="1"/>
</dbReference>